<dbReference type="KEGG" id="cic:CICLE_v10028367mg"/>
<sequence length="469" mass="54664">MLPLPGNSPMEREMSILRNQYRHENRGSSHHVIRVMEEERDWLASMEAKINTSPKFLNKSAGKETCCIFRVPESLVEINEKAYQPHIVSMGPYHHGKDHLKVIQEHKWRYLRSLLSRTKPCGVDFKDLFAAIASMEDKIRECYSETIEFSSRELVEMMVLDGCFVIELFCIVGRLVPGDLDDPIFSMAWVFPFLTRDLLRLENQIPYFVLQTLFELTVLSSRREQNPPILAKLALEFFNYMVQRDVKVLEGYYNLQRKHLLDLFRLSFIPCSQEKTREANQFLHLIPSAKKLHLAGINFKPRKATSFLDVKFRNGVLEIPTFTIDDFTSSLFLNFVAYEQCYRHCSKHITTYATLMGCLINTPADAGFLSDHKVIENYFGTDEEVARFFNVVGKDVAFDIHNNYLSELFEGVNEYYRNDWHVRWAGFKYTYFDSPWSFLSAMAALILLFLTMIQAFFAGYGYIRPPHSN</sequence>
<protein>
    <submittedName>
        <fullName evidence="2">Uncharacterized protein</fullName>
    </submittedName>
</protein>
<keyword evidence="3" id="KW-1185">Reference proteome</keyword>
<reference evidence="2 3" key="1">
    <citation type="submission" date="2013-10" db="EMBL/GenBank/DDBJ databases">
        <authorList>
            <consortium name="International Citrus Genome Consortium"/>
            <person name="Jenkins J."/>
            <person name="Schmutz J."/>
            <person name="Prochnik S."/>
            <person name="Rokhsar D."/>
            <person name="Gmitter F."/>
            <person name="Ollitrault P."/>
            <person name="Machado M."/>
            <person name="Talon M."/>
            <person name="Wincker P."/>
            <person name="Jaillon O."/>
            <person name="Morgante M."/>
        </authorList>
    </citation>
    <scope>NUCLEOTIDE SEQUENCE</scope>
    <source>
        <strain evidence="3">cv. Clemenules</strain>
    </source>
</reference>
<dbReference type="OMA" id="INCIAFE"/>
<dbReference type="Proteomes" id="UP000030687">
    <property type="component" value="Unassembled WGS sequence"/>
</dbReference>
<evidence type="ECO:0000313" key="3">
    <source>
        <dbReference type="Proteomes" id="UP000030687"/>
    </source>
</evidence>
<dbReference type="Gramene" id="ESR37558">
    <property type="protein sequence ID" value="ESR37558"/>
    <property type="gene ID" value="CICLE_v10028367mg"/>
</dbReference>
<dbReference type="PANTHER" id="PTHR31170:SF21">
    <property type="match status" value="1"/>
</dbReference>
<keyword evidence="1" id="KW-1133">Transmembrane helix</keyword>
<dbReference type="InterPro" id="IPR004158">
    <property type="entry name" value="DUF247_pln"/>
</dbReference>
<dbReference type="Pfam" id="PF03140">
    <property type="entry name" value="DUF247"/>
    <property type="match status" value="1"/>
</dbReference>
<evidence type="ECO:0000313" key="2">
    <source>
        <dbReference type="EMBL" id="ESR37558.1"/>
    </source>
</evidence>
<dbReference type="EMBL" id="KI536978">
    <property type="protein sequence ID" value="ESR37558.1"/>
    <property type="molecule type" value="Genomic_DNA"/>
</dbReference>
<dbReference type="AlphaFoldDB" id="V4RSI7"/>
<keyword evidence="1" id="KW-0812">Transmembrane</keyword>
<name>V4RSI7_CITCL</name>
<evidence type="ECO:0000256" key="1">
    <source>
        <dbReference type="SAM" id="Phobius"/>
    </source>
</evidence>
<dbReference type="InParanoid" id="V4RSI7"/>
<dbReference type="STRING" id="85681.V4RSI7"/>
<dbReference type="PANTHER" id="PTHR31170">
    <property type="entry name" value="BNAC04G53230D PROTEIN"/>
    <property type="match status" value="1"/>
</dbReference>
<accession>V4RSI7</accession>
<dbReference type="OrthoDB" id="1589813at2759"/>
<dbReference type="eggNOG" id="ENOG502QQDR">
    <property type="taxonomic scope" value="Eukaryota"/>
</dbReference>
<keyword evidence="1" id="KW-0472">Membrane</keyword>
<organism evidence="2 3">
    <name type="scientific">Citrus clementina</name>
    <name type="common">Clementine</name>
    <name type="synonym">Citrus deliciosa x Citrus sinensis</name>
    <dbReference type="NCBI Taxonomy" id="85681"/>
    <lineage>
        <taxon>Eukaryota</taxon>
        <taxon>Viridiplantae</taxon>
        <taxon>Streptophyta</taxon>
        <taxon>Embryophyta</taxon>
        <taxon>Tracheophyta</taxon>
        <taxon>Spermatophyta</taxon>
        <taxon>Magnoliopsida</taxon>
        <taxon>eudicotyledons</taxon>
        <taxon>Gunneridae</taxon>
        <taxon>Pentapetalae</taxon>
        <taxon>rosids</taxon>
        <taxon>malvids</taxon>
        <taxon>Sapindales</taxon>
        <taxon>Rutaceae</taxon>
        <taxon>Aurantioideae</taxon>
        <taxon>Citrus</taxon>
    </lineage>
</organism>
<gene>
    <name evidence="2" type="ORF">CICLE_v10028367mg</name>
</gene>
<proteinExistence type="predicted"/>
<feature type="transmembrane region" description="Helical" evidence="1">
    <location>
        <begin position="436"/>
        <end position="463"/>
    </location>
</feature>